<keyword evidence="2" id="KW-1185">Reference proteome</keyword>
<organism evidence="1 2">
    <name type="scientific">Trifolium medium</name>
    <dbReference type="NCBI Taxonomy" id="97028"/>
    <lineage>
        <taxon>Eukaryota</taxon>
        <taxon>Viridiplantae</taxon>
        <taxon>Streptophyta</taxon>
        <taxon>Embryophyta</taxon>
        <taxon>Tracheophyta</taxon>
        <taxon>Spermatophyta</taxon>
        <taxon>Magnoliopsida</taxon>
        <taxon>eudicotyledons</taxon>
        <taxon>Gunneridae</taxon>
        <taxon>Pentapetalae</taxon>
        <taxon>rosids</taxon>
        <taxon>fabids</taxon>
        <taxon>Fabales</taxon>
        <taxon>Fabaceae</taxon>
        <taxon>Papilionoideae</taxon>
        <taxon>50 kb inversion clade</taxon>
        <taxon>NPAAA clade</taxon>
        <taxon>Hologalegina</taxon>
        <taxon>IRL clade</taxon>
        <taxon>Trifolieae</taxon>
        <taxon>Trifolium</taxon>
    </lineage>
</organism>
<name>A0A392S850_9FABA</name>
<evidence type="ECO:0000313" key="1">
    <source>
        <dbReference type="EMBL" id="MCI44632.1"/>
    </source>
</evidence>
<dbReference type="Proteomes" id="UP000265520">
    <property type="component" value="Unassembled WGS sequence"/>
</dbReference>
<proteinExistence type="predicted"/>
<dbReference type="AlphaFoldDB" id="A0A392S850"/>
<evidence type="ECO:0000313" key="2">
    <source>
        <dbReference type="Proteomes" id="UP000265520"/>
    </source>
</evidence>
<reference evidence="1 2" key="1">
    <citation type="journal article" date="2018" name="Front. Plant Sci.">
        <title>Red Clover (Trifolium pratense) and Zigzag Clover (T. medium) - A Picture of Genomic Similarities and Differences.</title>
        <authorList>
            <person name="Dluhosova J."/>
            <person name="Istvanek J."/>
            <person name="Nedelnik J."/>
            <person name="Repkova J."/>
        </authorList>
    </citation>
    <scope>NUCLEOTIDE SEQUENCE [LARGE SCALE GENOMIC DNA]</scope>
    <source>
        <strain evidence="2">cv. 10/8</strain>
        <tissue evidence="1">Leaf</tissue>
    </source>
</reference>
<protein>
    <submittedName>
        <fullName evidence="1">Uncharacterized protein</fullName>
    </submittedName>
</protein>
<sequence>MSDVGLGLGCTGAIGFAGRWEIESSPLRKACGVRHKVVVDKWRAPHRRWRAA</sequence>
<comment type="caution">
    <text evidence="1">The sequence shown here is derived from an EMBL/GenBank/DDBJ whole genome shotgun (WGS) entry which is preliminary data.</text>
</comment>
<accession>A0A392S850</accession>
<dbReference type="EMBL" id="LXQA010333280">
    <property type="protein sequence ID" value="MCI44632.1"/>
    <property type="molecule type" value="Genomic_DNA"/>
</dbReference>